<protein>
    <submittedName>
        <fullName evidence="2">Uncharacterized protein</fullName>
    </submittedName>
</protein>
<evidence type="ECO:0000313" key="2">
    <source>
        <dbReference type="EMBL" id="KAH7575075.1"/>
    </source>
</evidence>
<evidence type="ECO:0000256" key="1">
    <source>
        <dbReference type="SAM" id="MobiDB-lite"/>
    </source>
</evidence>
<keyword evidence="3" id="KW-1185">Reference proteome</keyword>
<comment type="caution">
    <text evidence="2">The sequence shown here is derived from an EMBL/GenBank/DDBJ whole genome shotgun (WGS) entry which is preliminary data.</text>
</comment>
<sequence length="112" mass="12239">MKSSLRISSISNPAAFRSPSTSPLQAASMLMMKRGFSRVLSCSNVQESATSFSYLKVIRSEKGGSFVHNFQILGCLGCLGKQVITPGREPNSLKCSIAHRLGQRYDRACHDN</sequence>
<name>A0ABQ8IEI3_9ROSI</name>
<feature type="region of interest" description="Disordered" evidence="1">
    <location>
        <begin position="1"/>
        <end position="21"/>
    </location>
</feature>
<dbReference type="Proteomes" id="UP000827721">
    <property type="component" value="Unassembled WGS sequence"/>
</dbReference>
<reference evidence="2 3" key="1">
    <citation type="submission" date="2021-02" db="EMBL/GenBank/DDBJ databases">
        <title>Plant Genome Project.</title>
        <authorList>
            <person name="Zhang R.-G."/>
        </authorList>
    </citation>
    <scope>NUCLEOTIDE SEQUENCE [LARGE SCALE GENOMIC DNA]</scope>
    <source>
        <tissue evidence="2">Leaves</tissue>
    </source>
</reference>
<accession>A0ABQ8IEI3</accession>
<gene>
    <name evidence="2" type="ORF">JRO89_XS02G0044000</name>
</gene>
<organism evidence="2 3">
    <name type="scientific">Xanthoceras sorbifolium</name>
    <dbReference type="NCBI Taxonomy" id="99658"/>
    <lineage>
        <taxon>Eukaryota</taxon>
        <taxon>Viridiplantae</taxon>
        <taxon>Streptophyta</taxon>
        <taxon>Embryophyta</taxon>
        <taxon>Tracheophyta</taxon>
        <taxon>Spermatophyta</taxon>
        <taxon>Magnoliopsida</taxon>
        <taxon>eudicotyledons</taxon>
        <taxon>Gunneridae</taxon>
        <taxon>Pentapetalae</taxon>
        <taxon>rosids</taxon>
        <taxon>malvids</taxon>
        <taxon>Sapindales</taxon>
        <taxon>Sapindaceae</taxon>
        <taxon>Xanthoceroideae</taxon>
        <taxon>Xanthoceras</taxon>
    </lineage>
</organism>
<dbReference type="EMBL" id="JAFEMO010000002">
    <property type="protein sequence ID" value="KAH7575075.1"/>
    <property type="molecule type" value="Genomic_DNA"/>
</dbReference>
<evidence type="ECO:0000313" key="3">
    <source>
        <dbReference type="Proteomes" id="UP000827721"/>
    </source>
</evidence>
<proteinExistence type="predicted"/>